<keyword evidence="2" id="KW-1185">Reference proteome</keyword>
<accession>A0A7J7KL83</accession>
<comment type="caution">
    <text evidence="1">The sequence shown here is derived from an EMBL/GenBank/DDBJ whole genome shotgun (WGS) entry which is preliminary data.</text>
</comment>
<sequence>MNHGSSLVSSPTTLSIVPTYLLGNTQSLRDYNPFAEDDNDNNPLLVRMTRNPFTEEETDSFSNQEDVGVPTSDYNTGTLFALLSERIFSKSVFILV</sequence>
<proteinExistence type="predicted"/>
<organism evidence="1 2">
    <name type="scientific">Bugula neritina</name>
    <name type="common">Brown bryozoan</name>
    <name type="synonym">Sertularia neritina</name>
    <dbReference type="NCBI Taxonomy" id="10212"/>
    <lineage>
        <taxon>Eukaryota</taxon>
        <taxon>Metazoa</taxon>
        <taxon>Spiralia</taxon>
        <taxon>Lophotrochozoa</taxon>
        <taxon>Bryozoa</taxon>
        <taxon>Gymnolaemata</taxon>
        <taxon>Cheilostomatida</taxon>
        <taxon>Flustrina</taxon>
        <taxon>Buguloidea</taxon>
        <taxon>Bugulidae</taxon>
        <taxon>Bugula</taxon>
    </lineage>
</organism>
<protein>
    <submittedName>
        <fullName evidence="1">Uncharacterized protein</fullName>
    </submittedName>
</protein>
<name>A0A7J7KL83_BUGNE</name>
<evidence type="ECO:0000313" key="1">
    <source>
        <dbReference type="EMBL" id="KAF6038881.1"/>
    </source>
</evidence>
<dbReference type="AlphaFoldDB" id="A0A7J7KL83"/>
<dbReference type="Proteomes" id="UP000593567">
    <property type="component" value="Unassembled WGS sequence"/>
</dbReference>
<evidence type="ECO:0000313" key="2">
    <source>
        <dbReference type="Proteomes" id="UP000593567"/>
    </source>
</evidence>
<gene>
    <name evidence="1" type="ORF">EB796_002817</name>
</gene>
<reference evidence="1" key="1">
    <citation type="submission" date="2020-06" db="EMBL/GenBank/DDBJ databases">
        <title>Draft genome of Bugula neritina, a colonial animal packing powerful symbionts and potential medicines.</title>
        <authorList>
            <person name="Rayko M."/>
        </authorList>
    </citation>
    <scope>NUCLEOTIDE SEQUENCE [LARGE SCALE GENOMIC DNA]</scope>
    <source>
        <strain evidence="1">Kwan_BN1</strain>
    </source>
</reference>
<dbReference type="EMBL" id="VXIV02000335">
    <property type="protein sequence ID" value="KAF6038881.1"/>
    <property type="molecule type" value="Genomic_DNA"/>
</dbReference>